<evidence type="ECO:0000259" key="1">
    <source>
        <dbReference type="PROSITE" id="PS50879"/>
    </source>
</evidence>
<dbReference type="Gene3D" id="3.30.420.10">
    <property type="entry name" value="Ribonuclease H-like superfamily/Ribonuclease H"/>
    <property type="match status" value="1"/>
</dbReference>
<dbReference type="PROSITE" id="PS50879">
    <property type="entry name" value="RNASE_H_1"/>
    <property type="match status" value="1"/>
</dbReference>
<name>A0A6A3AE27_HIBSY</name>
<dbReference type="CDD" id="cd06222">
    <property type="entry name" value="RNase_H_like"/>
    <property type="match status" value="1"/>
</dbReference>
<dbReference type="InterPro" id="IPR012337">
    <property type="entry name" value="RNaseH-like_sf"/>
</dbReference>
<evidence type="ECO:0000313" key="2">
    <source>
        <dbReference type="EMBL" id="KAE8701102.1"/>
    </source>
</evidence>
<dbReference type="PANTHER" id="PTHR33033:SF118">
    <property type="entry name" value="OS02G0175302 PROTEIN"/>
    <property type="match status" value="1"/>
</dbReference>
<dbReference type="InterPro" id="IPR002156">
    <property type="entry name" value="RNaseH_domain"/>
</dbReference>
<sequence>MPSKIKALDNYSEWLAPPLGRLKFNTDGAVYGSFDQAGIDGVLRDHLGSTVVKFSKSIGPYVPATAKLLAIKEALKIYFDLNLTKLPHLEVESDSNNVVCWIRKPNSTLVLYKDLVDSCIIEGSKFSWNIILIDREQNNDVDKLAKAGFSQNVDLLKFSPLDAL</sequence>
<dbReference type="GO" id="GO:0003676">
    <property type="term" value="F:nucleic acid binding"/>
    <property type="evidence" value="ECO:0007669"/>
    <property type="project" value="InterPro"/>
</dbReference>
<feature type="domain" description="RNase H type-1" evidence="1">
    <location>
        <begin position="18"/>
        <end position="150"/>
    </location>
</feature>
<evidence type="ECO:0000313" key="3">
    <source>
        <dbReference type="Proteomes" id="UP000436088"/>
    </source>
</evidence>
<gene>
    <name evidence="2" type="ORF">F3Y22_tig00110548pilonHSYRG00227</name>
</gene>
<keyword evidence="3" id="KW-1185">Reference proteome</keyword>
<accession>A0A6A3AE27</accession>
<comment type="caution">
    <text evidence="2">The sequence shown here is derived from an EMBL/GenBank/DDBJ whole genome shotgun (WGS) entry which is preliminary data.</text>
</comment>
<organism evidence="2 3">
    <name type="scientific">Hibiscus syriacus</name>
    <name type="common">Rose of Sharon</name>
    <dbReference type="NCBI Taxonomy" id="106335"/>
    <lineage>
        <taxon>Eukaryota</taxon>
        <taxon>Viridiplantae</taxon>
        <taxon>Streptophyta</taxon>
        <taxon>Embryophyta</taxon>
        <taxon>Tracheophyta</taxon>
        <taxon>Spermatophyta</taxon>
        <taxon>Magnoliopsida</taxon>
        <taxon>eudicotyledons</taxon>
        <taxon>Gunneridae</taxon>
        <taxon>Pentapetalae</taxon>
        <taxon>rosids</taxon>
        <taxon>malvids</taxon>
        <taxon>Malvales</taxon>
        <taxon>Malvaceae</taxon>
        <taxon>Malvoideae</taxon>
        <taxon>Hibiscus</taxon>
    </lineage>
</organism>
<dbReference type="Proteomes" id="UP000436088">
    <property type="component" value="Unassembled WGS sequence"/>
</dbReference>
<dbReference type="InterPro" id="IPR044730">
    <property type="entry name" value="RNase_H-like_dom_plant"/>
</dbReference>
<dbReference type="EMBL" id="VEPZ02001024">
    <property type="protein sequence ID" value="KAE8701102.1"/>
    <property type="molecule type" value="Genomic_DNA"/>
</dbReference>
<dbReference type="PANTHER" id="PTHR33033">
    <property type="entry name" value="POLYNUCLEOTIDYL TRANSFERASE, RIBONUCLEASE H-LIKE SUPERFAMILY PROTEIN-RELATED"/>
    <property type="match status" value="1"/>
</dbReference>
<reference evidence="2" key="1">
    <citation type="submission" date="2019-09" db="EMBL/GenBank/DDBJ databases">
        <title>Draft genome information of white flower Hibiscus syriacus.</title>
        <authorList>
            <person name="Kim Y.-M."/>
        </authorList>
    </citation>
    <scope>NUCLEOTIDE SEQUENCE [LARGE SCALE GENOMIC DNA]</scope>
    <source>
        <strain evidence="2">YM2019G1</strain>
    </source>
</reference>
<dbReference type="SUPFAM" id="SSF53098">
    <property type="entry name" value="Ribonuclease H-like"/>
    <property type="match status" value="1"/>
</dbReference>
<dbReference type="GO" id="GO:0004523">
    <property type="term" value="F:RNA-DNA hybrid ribonuclease activity"/>
    <property type="evidence" value="ECO:0007669"/>
    <property type="project" value="InterPro"/>
</dbReference>
<protein>
    <recommendedName>
        <fullName evidence="1">RNase H type-1 domain-containing protein</fullName>
    </recommendedName>
</protein>
<dbReference type="InterPro" id="IPR036397">
    <property type="entry name" value="RNaseH_sf"/>
</dbReference>
<dbReference type="Pfam" id="PF13456">
    <property type="entry name" value="RVT_3"/>
    <property type="match status" value="1"/>
</dbReference>
<dbReference type="AlphaFoldDB" id="A0A6A3AE27"/>
<proteinExistence type="predicted"/>